<dbReference type="EMBL" id="JAPDDR010000008">
    <property type="protein sequence ID" value="MCW1915009.1"/>
    <property type="molecule type" value="Genomic_DNA"/>
</dbReference>
<dbReference type="SUPFAM" id="SSF48452">
    <property type="entry name" value="TPR-like"/>
    <property type="match status" value="1"/>
</dbReference>
<evidence type="ECO:0000313" key="1">
    <source>
        <dbReference type="EMBL" id="MCW1915009.1"/>
    </source>
</evidence>
<keyword evidence="2" id="KW-1185">Reference proteome</keyword>
<evidence type="ECO:0000313" key="2">
    <source>
        <dbReference type="Proteomes" id="UP001165653"/>
    </source>
</evidence>
<dbReference type="Pfam" id="PF13428">
    <property type="entry name" value="TPR_14"/>
    <property type="match status" value="1"/>
</dbReference>
<dbReference type="Gene3D" id="1.25.40.10">
    <property type="entry name" value="Tetratricopeptide repeat domain"/>
    <property type="match status" value="1"/>
</dbReference>
<dbReference type="NCBIfam" id="NF047558">
    <property type="entry name" value="TPR_END_plus"/>
    <property type="match status" value="1"/>
</dbReference>
<reference evidence="1" key="1">
    <citation type="submission" date="2022-10" db="EMBL/GenBank/DDBJ databases">
        <title>Luteolibacter sp. GHJ8, whole genome shotgun sequencing project.</title>
        <authorList>
            <person name="Zhao G."/>
            <person name="Shen L."/>
        </authorList>
    </citation>
    <scope>NUCLEOTIDE SEQUENCE</scope>
    <source>
        <strain evidence="1">GHJ8</strain>
    </source>
</reference>
<name>A0ABT3G607_9BACT</name>
<gene>
    <name evidence="1" type="ORF">OJ996_15590</name>
</gene>
<comment type="caution">
    <text evidence="1">The sequence shown here is derived from an EMBL/GenBank/DDBJ whole genome shotgun (WGS) entry which is preliminary data.</text>
</comment>
<dbReference type="RefSeq" id="WP_264514551.1">
    <property type="nucleotide sequence ID" value="NZ_JAPDDR010000008.1"/>
</dbReference>
<proteinExistence type="predicted"/>
<sequence length="172" mass="19468">MNDEIAASFLRVTGYLELGLAEDAMEELDALPQEAQESRVVLHLRVDAMFRMGQWREAMEVCLPMLEQDPGDPAWWIQAAFATRRADSIAAAEAILQRGQKQHPEQLLIHYNLACYACVQGRVEEALALLSRLPAEEKKTFLEMALKDDDLAAIHPRIVAWQREHSAEARES</sequence>
<protein>
    <submittedName>
        <fullName evidence="1">Tetratricopeptide repeat protein</fullName>
    </submittedName>
</protein>
<organism evidence="1 2">
    <name type="scientific">Luteolibacter rhizosphaerae</name>
    <dbReference type="NCBI Taxonomy" id="2989719"/>
    <lineage>
        <taxon>Bacteria</taxon>
        <taxon>Pseudomonadati</taxon>
        <taxon>Verrucomicrobiota</taxon>
        <taxon>Verrucomicrobiia</taxon>
        <taxon>Verrucomicrobiales</taxon>
        <taxon>Verrucomicrobiaceae</taxon>
        <taxon>Luteolibacter</taxon>
    </lineage>
</organism>
<dbReference type="InterPro" id="IPR011990">
    <property type="entry name" value="TPR-like_helical_dom_sf"/>
</dbReference>
<dbReference type="Proteomes" id="UP001165653">
    <property type="component" value="Unassembled WGS sequence"/>
</dbReference>
<accession>A0ABT3G607</accession>